<evidence type="ECO:0000256" key="1">
    <source>
        <dbReference type="ARBA" id="ARBA00004328"/>
    </source>
</evidence>
<reference evidence="4 5" key="1">
    <citation type="submission" date="2019-07" db="EMBL/GenBank/DDBJ databases">
        <authorList>
            <person name="Kim J.K."/>
            <person name="Cheong H.-M."/>
            <person name="Choi Y."/>
            <person name="Hwang K.J."/>
            <person name="Lee S."/>
            <person name="Choi C."/>
        </authorList>
    </citation>
    <scope>NUCLEOTIDE SEQUENCE [LARGE SCALE GENOMIC DNA]</scope>
    <source>
        <strain evidence="4 5">KS 22</strain>
    </source>
</reference>
<sequence>MTKELRALLQKLDTAKQEVRTMLAEDKTAEAKDKMTEVRALQDKVDLQRELEETEARGLGGKELDDKGDVEERDLKELEQEYTGIVLRGLRRHSISSEQRSVIGEYERRAVMNEGGTNPAIPDGDSGLVVPKDVQTRINTLMREFNDLSQFVNVQNVNTLSGSRVLEKDEDMTAFAAVDEYGSIPNSDNPKFVPINYAVKKYAGILPITNELLADNDADLLDYVTTWIAKKSTVTRNTHIVALLRTWTAVAFANLAAINKALNVTLDPAVSATAMILTNQDGYDWLDNQVDGNGRPILQDDFTQPGRKMYKGRPIAVMSNRHLPSTTGATPKAPFIVGNLKQAAVLFNRRFFELASTKEGGDAWKRDTTDMRTIVRHDIKKWDDKALVFGELSLS</sequence>
<dbReference type="SUPFAM" id="SSF56563">
    <property type="entry name" value="Major capsid protein gp5"/>
    <property type="match status" value="1"/>
</dbReference>
<evidence type="ECO:0000259" key="3">
    <source>
        <dbReference type="Pfam" id="PF05065"/>
    </source>
</evidence>
<comment type="subcellular location">
    <subcellularLocation>
        <location evidence="1">Virion</location>
    </subcellularLocation>
</comment>
<dbReference type="Gene3D" id="3.30.2400.10">
    <property type="entry name" value="Major capsid protein gp5"/>
    <property type="match status" value="1"/>
</dbReference>
<dbReference type="InterPro" id="IPR054612">
    <property type="entry name" value="Phage_capsid-like_C"/>
</dbReference>
<dbReference type="Proteomes" id="UP000515679">
    <property type="component" value="Chromosome"/>
</dbReference>
<gene>
    <name evidence="4" type="ORF">FPL14_27310</name>
</gene>
<dbReference type="EMBL" id="CP041969">
    <property type="protein sequence ID" value="QMV44463.1"/>
    <property type="molecule type" value="Genomic_DNA"/>
</dbReference>
<keyword evidence="2" id="KW-0175">Coiled coil</keyword>
<dbReference type="Gene3D" id="3.30.2320.10">
    <property type="entry name" value="hypothetical protein PF0899 domain"/>
    <property type="match status" value="1"/>
</dbReference>
<keyword evidence="5" id="KW-1185">Reference proteome</keyword>
<name>A0A7G5C5H9_9BACL</name>
<protein>
    <submittedName>
        <fullName evidence="4">Phage major capsid protein</fullName>
    </submittedName>
</protein>
<dbReference type="KEGG" id="cchl:FPL14_27310"/>
<proteinExistence type="predicted"/>
<dbReference type="Pfam" id="PF05065">
    <property type="entry name" value="Phage_capsid"/>
    <property type="match status" value="1"/>
</dbReference>
<dbReference type="InterPro" id="IPR024455">
    <property type="entry name" value="Phage_capsid"/>
</dbReference>
<dbReference type="RefSeq" id="WP_182300698.1">
    <property type="nucleotide sequence ID" value="NZ_CP041969.1"/>
</dbReference>
<dbReference type="NCBIfam" id="TIGR01554">
    <property type="entry name" value="major_cap_HK97"/>
    <property type="match status" value="1"/>
</dbReference>
<dbReference type="AlphaFoldDB" id="A0A7G5C5H9"/>
<evidence type="ECO:0000313" key="5">
    <source>
        <dbReference type="Proteomes" id="UP000515679"/>
    </source>
</evidence>
<feature type="coiled-coil region" evidence="2">
    <location>
        <begin position="5"/>
        <end position="81"/>
    </location>
</feature>
<accession>A0A7G5C5H9</accession>
<evidence type="ECO:0000313" key="4">
    <source>
        <dbReference type="EMBL" id="QMV44463.1"/>
    </source>
</evidence>
<feature type="domain" description="Phage capsid-like C-terminal" evidence="3">
    <location>
        <begin position="127"/>
        <end position="391"/>
    </location>
</feature>
<evidence type="ECO:0000256" key="2">
    <source>
        <dbReference type="SAM" id="Coils"/>
    </source>
</evidence>
<organism evidence="4 5">
    <name type="scientific">Cohnella cholangitidis</name>
    <dbReference type="NCBI Taxonomy" id="2598458"/>
    <lineage>
        <taxon>Bacteria</taxon>
        <taxon>Bacillati</taxon>
        <taxon>Bacillota</taxon>
        <taxon>Bacilli</taxon>
        <taxon>Bacillales</taxon>
        <taxon>Paenibacillaceae</taxon>
        <taxon>Cohnella</taxon>
    </lineage>
</organism>